<sequence length="286" mass="31141">MTAEQPATYPDVDERLLPLLNEATMEVVPVKGAQAQILATSQNATVAVTCSPKFGLGRTLEHCAMAAKSGRRVVPHLAARMVADRASLRDFVRRLADLGVTDLYVVGGDATTPVGRYREAAELLDDLSSMEHPFTRIGIACYPEGHPHIDDDRLWEALLRKQDAAGYLVSQMCFDAATLTSWLRRARERGVSLPIRIGIAGPLKVPRLTELSLRIGVGRSLRFLAKQHGLVGNVLMGRTYDPAPLVRAVLAAEPEPGSDIEGLHVFTFNQVPVFQAWLRTQAGATA</sequence>
<keyword evidence="4 8" id="KW-0285">Flavoprotein</keyword>
<evidence type="ECO:0000256" key="2">
    <source>
        <dbReference type="ARBA" id="ARBA00004777"/>
    </source>
</evidence>
<comment type="catalytic activity">
    <reaction evidence="7">
        <text>(6S)-5-methyl-5,6,7,8-tetrahydrofolate + NAD(+) = (6R)-5,10-methylene-5,6,7,8-tetrahydrofolate + NADH + H(+)</text>
        <dbReference type="Rhea" id="RHEA:19821"/>
        <dbReference type="ChEBI" id="CHEBI:15378"/>
        <dbReference type="ChEBI" id="CHEBI:15636"/>
        <dbReference type="ChEBI" id="CHEBI:18608"/>
        <dbReference type="ChEBI" id="CHEBI:57540"/>
        <dbReference type="ChEBI" id="CHEBI:57945"/>
        <dbReference type="EC" id="1.5.1.54"/>
    </reaction>
    <physiologicalReaction direction="right-to-left" evidence="7">
        <dbReference type="Rhea" id="RHEA:19823"/>
    </physiologicalReaction>
</comment>
<dbReference type="PANTHER" id="PTHR45754:SF3">
    <property type="entry name" value="METHYLENETETRAHYDROFOLATE REDUCTASE (NADPH)"/>
    <property type="match status" value="1"/>
</dbReference>
<dbReference type="Gene3D" id="3.20.20.220">
    <property type="match status" value="1"/>
</dbReference>
<organism evidence="9 10">
    <name type="scientific">Amycolatopsis cynarae</name>
    <dbReference type="NCBI Taxonomy" id="2995223"/>
    <lineage>
        <taxon>Bacteria</taxon>
        <taxon>Bacillati</taxon>
        <taxon>Actinomycetota</taxon>
        <taxon>Actinomycetes</taxon>
        <taxon>Pseudonocardiales</taxon>
        <taxon>Pseudonocardiaceae</taxon>
        <taxon>Amycolatopsis</taxon>
    </lineage>
</organism>
<dbReference type="InterPro" id="IPR029041">
    <property type="entry name" value="FAD-linked_oxidoreductase-like"/>
</dbReference>
<evidence type="ECO:0000313" key="10">
    <source>
        <dbReference type="Proteomes" id="UP001163203"/>
    </source>
</evidence>
<dbReference type="EMBL" id="CP113836">
    <property type="protein sequence ID" value="WAL67796.1"/>
    <property type="molecule type" value="Genomic_DNA"/>
</dbReference>
<evidence type="ECO:0000256" key="8">
    <source>
        <dbReference type="RuleBase" id="RU003862"/>
    </source>
</evidence>
<keyword evidence="6 8" id="KW-0560">Oxidoreductase</keyword>
<evidence type="ECO:0000256" key="3">
    <source>
        <dbReference type="ARBA" id="ARBA00006743"/>
    </source>
</evidence>
<keyword evidence="10" id="KW-1185">Reference proteome</keyword>
<evidence type="ECO:0000256" key="6">
    <source>
        <dbReference type="ARBA" id="ARBA00023002"/>
    </source>
</evidence>
<evidence type="ECO:0000256" key="7">
    <source>
        <dbReference type="ARBA" id="ARBA00048628"/>
    </source>
</evidence>
<reference evidence="9" key="1">
    <citation type="submission" date="2022-11" db="EMBL/GenBank/DDBJ databases">
        <authorList>
            <person name="Mo P."/>
        </authorList>
    </citation>
    <scope>NUCLEOTIDE SEQUENCE</scope>
    <source>
        <strain evidence="9">HUAS 11-8</strain>
    </source>
</reference>
<dbReference type="InterPro" id="IPR003171">
    <property type="entry name" value="Mehydrof_redctse-like"/>
</dbReference>
<evidence type="ECO:0000256" key="1">
    <source>
        <dbReference type="ARBA" id="ARBA00001974"/>
    </source>
</evidence>
<accession>A0ABY7B630</accession>
<dbReference type="Proteomes" id="UP001163203">
    <property type="component" value="Chromosome"/>
</dbReference>
<comment type="similarity">
    <text evidence="3 8">Belongs to the methylenetetrahydrofolate reductase family.</text>
</comment>
<dbReference type="SUPFAM" id="SSF51730">
    <property type="entry name" value="FAD-linked oxidoreductase"/>
    <property type="match status" value="1"/>
</dbReference>
<dbReference type="GO" id="GO:0004489">
    <property type="term" value="F:methylenetetrahydrofolate reductase [NAD(P)H] activity"/>
    <property type="evidence" value="ECO:0007669"/>
    <property type="project" value="UniProtKB-EC"/>
</dbReference>
<gene>
    <name evidence="9" type="ORF">ORV05_08490</name>
</gene>
<comment type="cofactor">
    <cofactor evidence="1 8">
        <name>FAD</name>
        <dbReference type="ChEBI" id="CHEBI:57692"/>
    </cofactor>
</comment>
<dbReference type="PANTHER" id="PTHR45754">
    <property type="entry name" value="METHYLENETETRAHYDROFOLATE REDUCTASE"/>
    <property type="match status" value="1"/>
</dbReference>
<evidence type="ECO:0000313" key="9">
    <source>
        <dbReference type="EMBL" id="WAL67796.1"/>
    </source>
</evidence>
<dbReference type="Pfam" id="PF02219">
    <property type="entry name" value="MTHFR"/>
    <property type="match status" value="1"/>
</dbReference>
<keyword evidence="5 8" id="KW-0274">FAD</keyword>
<evidence type="ECO:0000256" key="4">
    <source>
        <dbReference type="ARBA" id="ARBA00022630"/>
    </source>
</evidence>
<comment type="pathway">
    <text evidence="2 8">One-carbon metabolism; tetrahydrofolate interconversion.</text>
</comment>
<proteinExistence type="inferred from homology"/>
<evidence type="ECO:0000256" key="5">
    <source>
        <dbReference type="ARBA" id="ARBA00022827"/>
    </source>
</evidence>
<protein>
    <recommendedName>
        <fullName evidence="8">Methylenetetrahydrofolate reductase</fullName>
    </recommendedName>
</protein>
<dbReference type="RefSeq" id="WP_268757891.1">
    <property type="nucleotide sequence ID" value="NZ_CP113836.1"/>
</dbReference>
<name>A0ABY7B630_9PSEU</name>